<dbReference type="OrthoDB" id="8958519at2"/>
<proteinExistence type="inferred from homology"/>
<reference evidence="3 4" key="1">
    <citation type="submission" date="2018-01" db="EMBL/GenBank/DDBJ databases">
        <title>Whole genome sequencing of Histamine producing bacteria.</title>
        <authorList>
            <person name="Butler K."/>
        </authorList>
    </citation>
    <scope>NUCLEOTIDE SEQUENCE [LARGE SCALE GENOMIC DNA]</scope>
    <source>
        <strain evidence="3 4">JCM 12947</strain>
    </source>
</reference>
<keyword evidence="4" id="KW-1185">Reference proteome</keyword>
<dbReference type="EMBL" id="PYMJ01000007">
    <property type="protein sequence ID" value="PSU49087.1"/>
    <property type="molecule type" value="Genomic_DNA"/>
</dbReference>
<evidence type="ECO:0000256" key="1">
    <source>
        <dbReference type="ARBA" id="ARBA00009477"/>
    </source>
</evidence>
<dbReference type="Pfam" id="PF25917">
    <property type="entry name" value="BSH_RND"/>
    <property type="match status" value="1"/>
</dbReference>
<dbReference type="InterPro" id="IPR050393">
    <property type="entry name" value="MFP_Efflux_Pump"/>
</dbReference>
<feature type="domain" description="Multidrug resistance protein MdtA-like barrel-sandwich hybrid" evidence="2">
    <location>
        <begin position="46"/>
        <end position="224"/>
    </location>
</feature>
<dbReference type="Proteomes" id="UP000240987">
    <property type="component" value="Unassembled WGS sequence"/>
</dbReference>
<accession>A0A2T3JJC4</accession>
<protein>
    <submittedName>
        <fullName evidence="3">Multidrug transporter</fullName>
    </submittedName>
</protein>
<comment type="caution">
    <text evidence="3">The sequence shown here is derived from an EMBL/GenBank/DDBJ whole genome shotgun (WGS) entry which is preliminary data.</text>
</comment>
<comment type="similarity">
    <text evidence="1">Belongs to the membrane fusion protein (MFP) (TC 8.A.1) family.</text>
</comment>
<dbReference type="PANTHER" id="PTHR30367:SF6">
    <property type="entry name" value="SECRETION PROTEIN-RELATED"/>
    <property type="match status" value="1"/>
</dbReference>
<dbReference type="Gene3D" id="2.40.30.170">
    <property type="match status" value="1"/>
</dbReference>
<dbReference type="InterPro" id="IPR058625">
    <property type="entry name" value="MdtA-like_BSH"/>
</dbReference>
<name>A0A2T3JJC4_9GAMM</name>
<sequence>MQTAELKFRRWMQSLIILFILFAGYIVVADRHAPLTTESRVQGYVIQIAPEVTGTVTDVQVGNNQAVKKGTPLFTIDTSRYTLAVEKAEVALKQAHEQESALYAKVSSGKAKVATTQASYNNARSEYQRIKKLAQQKLVSASMLDNALANNSVALSNLHAAQQDLLSLQVQLGITPGESSMVHAAENALEQANLNLSHTQVNAPSDGVITNLQLEVGSTASTNMPLLTFIPTDSLWVAADFREKAIALMNEHSTALVTFDAFPGKTFAFNIQSRDFGVAAAQQSPNGKLTAVETNNRWVRDAQRVRVNLSTDEPLPKQLFVGSRATVVLYPDNNPIWSLLAKIQISLVGMLHYIY</sequence>
<dbReference type="Gene3D" id="2.40.50.100">
    <property type="match status" value="1"/>
</dbReference>
<evidence type="ECO:0000259" key="2">
    <source>
        <dbReference type="Pfam" id="PF25917"/>
    </source>
</evidence>
<dbReference type="SUPFAM" id="SSF111369">
    <property type="entry name" value="HlyD-like secretion proteins"/>
    <property type="match status" value="2"/>
</dbReference>
<dbReference type="Gene3D" id="1.10.287.470">
    <property type="entry name" value="Helix hairpin bin"/>
    <property type="match status" value="1"/>
</dbReference>
<dbReference type="PANTHER" id="PTHR30367">
    <property type="entry name" value="P-HYDROXYBENZOIC ACID EFFLUX PUMP SUBUNIT AAEA-RELATED"/>
    <property type="match status" value="1"/>
</dbReference>
<evidence type="ECO:0000313" key="3">
    <source>
        <dbReference type="EMBL" id="PSU49087.1"/>
    </source>
</evidence>
<evidence type="ECO:0000313" key="4">
    <source>
        <dbReference type="Proteomes" id="UP000240987"/>
    </source>
</evidence>
<dbReference type="AlphaFoldDB" id="A0A2T3JJC4"/>
<dbReference type="RefSeq" id="WP_107242367.1">
    <property type="nucleotide sequence ID" value="NZ_PYMJ01000007.1"/>
</dbReference>
<organism evidence="3 4">
    <name type="scientific">Photobacterium frigidiphilum</name>
    <dbReference type="NCBI Taxonomy" id="264736"/>
    <lineage>
        <taxon>Bacteria</taxon>
        <taxon>Pseudomonadati</taxon>
        <taxon>Pseudomonadota</taxon>
        <taxon>Gammaproteobacteria</taxon>
        <taxon>Vibrionales</taxon>
        <taxon>Vibrionaceae</taxon>
        <taxon>Photobacterium</taxon>
    </lineage>
</organism>
<gene>
    <name evidence="3" type="ORF">C9J12_08805</name>
</gene>